<protein>
    <submittedName>
        <fullName evidence="1">Coiled-coil protein</fullName>
    </submittedName>
</protein>
<dbReference type="RefSeq" id="WP_058441592.1">
    <property type="nucleotide sequence ID" value="NZ_CAAAHU010000003.1"/>
</dbReference>
<dbReference type="Proteomes" id="UP000054742">
    <property type="component" value="Unassembled WGS sequence"/>
</dbReference>
<keyword evidence="2" id="KW-1185">Reference proteome</keyword>
<name>A0A0W0SLM2_9GAMM</name>
<dbReference type="EMBL" id="LNXV01000011">
    <property type="protein sequence ID" value="KTC84164.1"/>
    <property type="molecule type" value="Genomic_DNA"/>
</dbReference>
<dbReference type="OrthoDB" id="5633043at2"/>
<evidence type="ECO:0000313" key="2">
    <source>
        <dbReference type="Proteomes" id="UP000054742"/>
    </source>
</evidence>
<organism evidence="1 2">
    <name type="scientific">Legionella brunensis</name>
    <dbReference type="NCBI Taxonomy" id="29422"/>
    <lineage>
        <taxon>Bacteria</taxon>
        <taxon>Pseudomonadati</taxon>
        <taxon>Pseudomonadota</taxon>
        <taxon>Gammaproteobacteria</taxon>
        <taxon>Legionellales</taxon>
        <taxon>Legionellaceae</taxon>
        <taxon>Legionella</taxon>
    </lineage>
</organism>
<dbReference type="InterPro" id="IPR027417">
    <property type="entry name" value="P-loop_NTPase"/>
</dbReference>
<dbReference type="Gene3D" id="3.40.50.300">
    <property type="entry name" value="P-loop containing nucleotide triphosphate hydrolases"/>
    <property type="match status" value="1"/>
</dbReference>
<gene>
    <name evidence="1" type="ORF">Lbru_1525</name>
</gene>
<reference evidence="1 2" key="1">
    <citation type="submission" date="2015-11" db="EMBL/GenBank/DDBJ databases">
        <title>Genomic analysis of 38 Legionella species identifies large and diverse effector repertoires.</title>
        <authorList>
            <person name="Burstein D."/>
            <person name="Amaro F."/>
            <person name="Zusman T."/>
            <person name="Lifshitz Z."/>
            <person name="Cohen O."/>
            <person name="Gilbert J.A."/>
            <person name="Pupko T."/>
            <person name="Shuman H.A."/>
            <person name="Segal G."/>
        </authorList>
    </citation>
    <scope>NUCLEOTIDE SEQUENCE [LARGE SCALE GENOMIC DNA]</scope>
    <source>
        <strain evidence="1 2">ATCC 43878</strain>
    </source>
</reference>
<evidence type="ECO:0000313" key="1">
    <source>
        <dbReference type="EMBL" id="KTC84164.1"/>
    </source>
</evidence>
<dbReference type="AlphaFoldDB" id="A0A0W0SLM2"/>
<dbReference type="STRING" id="29422.Lbru_1525"/>
<comment type="caution">
    <text evidence="1">The sequence shown here is derived from an EMBL/GenBank/DDBJ whole genome shotgun (WGS) entry which is preliminary data.</text>
</comment>
<proteinExistence type="predicted"/>
<accession>A0A0W0SLM2</accession>
<dbReference type="PATRIC" id="fig|29422.6.peg.1613"/>
<sequence length="483" mass="55213">MPFEPKFFVETHELKQKINLKEKVKAVDFTILSSSFSCNSELDLAILKECIAAFPKEFVRNLVCIRPERLIEHEILAQLQATIKLDRSVDDEADTFGRAFTLVQKNLNDKEIQQKCLELYKVSQIEISNFFNELSQNKEPKSDFFTSKDHEILKSFYSDLSGKKPWSSDTDLLKAVCTQSAMAIIYTREARKIIAPEVHGVIDNLCIDQTMTPLEPVKKDEGIAIFTTGGVASGKGTCLRNIEDTLKQRTPKAIQWNELIHHNADRLKPFLQNPELDPKKYSQYTYEEALLVKERIMQILEQQGLKLGGYPHFLHDQTKLKPDELREAASRYGEVVITAISTEVSSSIEWAYGRGEKTGRYEHTEGLLGSHQAVPGEFIKSLNQDELISKGKISVAMYDNNSPTRELTMFASIDMQSKTITIYNDEMMQKWIKKENINTKADPNGELYFDKPTRSTDEYFGPLTQKGFAISYENLDLKIEKTY</sequence>